<keyword evidence="7" id="KW-1185">Reference proteome</keyword>
<proteinExistence type="predicted"/>
<sequence>MSISRRCNWSPTRSSAAATSPRRRFTTKREDREARLDRDTGNEPGAPKSTLRIHQTIARDLGIAILNGRHPPGTLFEGEIESAGRLHVSRTAYREAVRILAAKGLIESRPKAGTRVTPRARWNLLDPDLLAWMFSDEPDPEFVRDLFELRGIIEPAAAELAALRRTEAHLTDLTAALDQMRAHGLSTTAGRAADQRFHHAILAAAHNAALASLAGSVGAAVSWTTTFKHRKQRLPRDPIADHDAVLLSIRASDAVRARETMRALLGHALADMDLALPSR</sequence>
<protein>
    <submittedName>
        <fullName evidence="6">FadR family transcriptional regulator</fullName>
    </submittedName>
</protein>
<feature type="compositionally biased region" description="Low complexity" evidence="4">
    <location>
        <begin position="10"/>
        <end position="20"/>
    </location>
</feature>
<dbReference type="SUPFAM" id="SSF46785">
    <property type="entry name" value="Winged helix' DNA-binding domain"/>
    <property type="match status" value="1"/>
</dbReference>
<evidence type="ECO:0000259" key="5">
    <source>
        <dbReference type="PROSITE" id="PS50949"/>
    </source>
</evidence>
<dbReference type="Gene3D" id="1.20.120.530">
    <property type="entry name" value="GntR ligand-binding domain-like"/>
    <property type="match status" value="1"/>
</dbReference>
<evidence type="ECO:0000313" key="7">
    <source>
        <dbReference type="Proteomes" id="UP000292085"/>
    </source>
</evidence>
<evidence type="ECO:0000313" key="6">
    <source>
        <dbReference type="EMBL" id="RZF62974.1"/>
    </source>
</evidence>
<dbReference type="InterPro" id="IPR000524">
    <property type="entry name" value="Tscrpt_reg_HTH_GntR"/>
</dbReference>
<evidence type="ECO:0000256" key="1">
    <source>
        <dbReference type="ARBA" id="ARBA00023015"/>
    </source>
</evidence>
<organism evidence="6 7">
    <name type="scientific">Sphingomonas populi</name>
    <dbReference type="NCBI Taxonomy" id="2484750"/>
    <lineage>
        <taxon>Bacteria</taxon>
        <taxon>Pseudomonadati</taxon>
        <taxon>Pseudomonadota</taxon>
        <taxon>Alphaproteobacteria</taxon>
        <taxon>Sphingomonadales</taxon>
        <taxon>Sphingomonadaceae</taxon>
        <taxon>Sphingomonas</taxon>
    </lineage>
</organism>
<accession>A0A4Q6Y037</accession>
<dbReference type="Gene3D" id="1.10.10.10">
    <property type="entry name" value="Winged helix-like DNA-binding domain superfamily/Winged helix DNA-binding domain"/>
    <property type="match status" value="1"/>
</dbReference>
<dbReference type="OrthoDB" id="9028214at2"/>
<dbReference type="GO" id="GO:0003700">
    <property type="term" value="F:DNA-binding transcription factor activity"/>
    <property type="evidence" value="ECO:0007669"/>
    <property type="project" value="InterPro"/>
</dbReference>
<evidence type="ECO:0000256" key="4">
    <source>
        <dbReference type="SAM" id="MobiDB-lite"/>
    </source>
</evidence>
<dbReference type="PROSITE" id="PS50949">
    <property type="entry name" value="HTH_GNTR"/>
    <property type="match status" value="1"/>
</dbReference>
<dbReference type="InterPro" id="IPR011711">
    <property type="entry name" value="GntR_C"/>
</dbReference>
<comment type="caution">
    <text evidence="6">The sequence shown here is derived from an EMBL/GenBank/DDBJ whole genome shotgun (WGS) entry which is preliminary data.</text>
</comment>
<dbReference type="Pfam" id="PF00392">
    <property type="entry name" value="GntR"/>
    <property type="match status" value="1"/>
</dbReference>
<dbReference type="PANTHER" id="PTHR43537">
    <property type="entry name" value="TRANSCRIPTIONAL REGULATOR, GNTR FAMILY"/>
    <property type="match status" value="1"/>
</dbReference>
<dbReference type="InterPro" id="IPR008920">
    <property type="entry name" value="TF_FadR/GntR_C"/>
</dbReference>
<evidence type="ECO:0000256" key="2">
    <source>
        <dbReference type="ARBA" id="ARBA00023125"/>
    </source>
</evidence>
<dbReference type="InterPro" id="IPR036388">
    <property type="entry name" value="WH-like_DNA-bd_sf"/>
</dbReference>
<dbReference type="Proteomes" id="UP000292085">
    <property type="component" value="Unassembled WGS sequence"/>
</dbReference>
<gene>
    <name evidence="6" type="ORF">EWE75_18455</name>
</gene>
<dbReference type="InterPro" id="IPR036390">
    <property type="entry name" value="WH_DNA-bd_sf"/>
</dbReference>
<name>A0A4Q6Y037_9SPHN</name>
<keyword evidence="2" id="KW-0238">DNA-binding</keyword>
<reference evidence="6 7" key="1">
    <citation type="submission" date="2019-02" db="EMBL/GenBank/DDBJ databases">
        <authorList>
            <person name="Li Y."/>
        </authorList>
    </citation>
    <scope>NUCLEOTIDE SEQUENCE [LARGE SCALE GENOMIC DNA]</scope>
    <source>
        <strain evidence="6 7">3-7</strain>
    </source>
</reference>
<dbReference type="SMART" id="SM00895">
    <property type="entry name" value="FCD"/>
    <property type="match status" value="1"/>
</dbReference>
<dbReference type="CDD" id="cd07377">
    <property type="entry name" value="WHTH_GntR"/>
    <property type="match status" value="1"/>
</dbReference>
<dbReference type="SMART" id="SM00345">
    <property type="entry name" value="HTH_GNTR"/>
    <property type="match status" value="1"/>
</dbReference>
<dbReference type="SUPFAM" id="SSF48008">
    <property type="entry name" value="GntR ligand-binding domain-like"/>
    <property type="match status" value="1"/>
</dbReference>
<feature type="compositionally biased region" description="Basic and acidic residues" evidence="4">
    <location>
        <begin position="27"/>
        <end position="41"/>
    </location>
</feature>
<keyword evidence="1" id="KW-0805">Transcription regulation</keyword>
<dbReference type="Pfam" id="PF07729">
    <property type="entry name" value="FCD"/>
    <property type="match status" value="1"/>
</dbReference>
<dbReference type="AlphaFoldDB" id="A0A4Q6Y037"/>
<feature type="region of interest" description="Disordered" evidence="4">
    <location>
        <begin position="1"/>
        <end position="50"/>
    </location>
</feature>
<feature type="domain" description="HTH gntR-type" evidence="5">
    <location>
        <begin position="51"/>
        <end position="119"/>
    </location>
</feature>
<evidence type="ECO:0000256" key="3">
    <source>
        <dbReference type="ARBA" id="ARBA00023163"/>
    </source>
</evidence>
<dbReference type="PANTHER" id="PTHR43537:SF44">
    <property type="entry name" value="GNTR FAMILY REGULATORY PROTEIN"/>
    <property type="match status" value="1"/>
</dbReference>
<keyword evidence="3" id="KW-0804">Transcription</keyword>
<dbReference type="GO" id="GO:0003677">
    <property type="term" value="F:DNA binding"/>
    <property type="evidence" value="ECO:0007669"/>
    <property type="project" value="UniProtKB-KW"/>
</dbReference>
<dbReference type="EMBL" id="SGIS01000034">
    <property type="protein sequence ID" value="RZF62974.1"/>
    <property type="molecule type" value="Genomic_DNA"/>
</dbReference>